<dbReference type="InterPro" id="IPR050983">
    <property type="entry name" value="GST_Omega/HSP26"/>
</dbReference>
<dbReference type="KEGG" id="elq:Ga0102493_11585"/>
<dbReference type="SUPFAM" id="SSF47616">
    <property type="entry name" value="GST C-terminal domain-like"/>
    <property type="match status" value="1"/>
</dbReference>
<dbReference type="AlphaFoldDB" id="A0A074MXZ1"/>
<dbReference type="Proteomes" id="UP000027866">
    <property type="component" value="Unassembled WGS sequence"/>
</dbReference>
<dbReference type="PROSITE" id="PS50404">
    <property type="entry name" value="GST_NTER"/>
    <property type="match status" value="1"/>
</dbReference>
<dbReference type="InterPro" id="IPR040079">
    <property type="entry name" value="Glutathione_S-Trfase"/>
</dbReference>
<dbReference type="GO" id="GO:0016740">
    <property type="term" value="F:transferase activity"/>
    <property type="evidence" value="ECO:0007669"/>
    <property type="project" value="UniProtKB-KW"/>
</dbReference>
<protein>
    <submittedName>
        <fullName evidence="3">Glutathione S-transferase</fullName>
    </submittedName>
</protein>
<keyword evidence="3" id="KW-0808">Transferase</keyword>
<dbReference type="CDD" id="cd00570">
    <property type="entry name" value="GST_N_family"/>
    <property type="match status" value="1"/>
</dbReference>
<name>A0A074MXZ1_9SPHN</name>
<dbReference type="InterPro" id="IPR036282">
    <property type="entry name" value="Glutathione-S-Trfase_C_sf"/>
</dbReference>
<evidence type="ECO:0000259" key="1">
    <source>
        <dbReference type="PROSITE" id="PS50404"/>
    </source>
</evidence>
<evidence type="ECO:0000259" key="2">
    <source>
        <dbReference type="PROSITE" id="PS50405"/>
    </source>
</evidence>
<proteinExistence type="predicted"/>
<sequence>MNDNDRPDLVIYGSPVSPFVRKVAGVAIEKDVPFEIEEVNVFNPPQWFRDISPMKRIPVLRDRSVAEEGPEGTIADSSAICAMIEAKHPEPALYPADPHARGRAIWIEEYADTALAPAGGLGIFRPIFFAVSKGEEPDVERARATWAEQMPPVFDYLESALGGRDFFAGDALSIADISVTTILMQIALVAHVPLDIWPALAAHYEAMQKRPSIAGPYAQADRAIRKALPERFDLT</sequence>
<dbReference type="EMBL" id="JMIX01000004">
    <property type="protein sequence ID" value="KEO96693.1"/>
    <property type="molecule type" value="Genomic_DNA"/>
</dbReference>
<evidence type="ECO:0000313" key="4">
    <source>
        <dbReference type="Proteomes" id="UP000027866"/>
    </source>
</evidence>
<reference evidence="3 4" key="1">
    <citation type="submission" date="2014-04" db="EMBL/GenBank/DDBJ databases">
        <title>A comprehensive comparison of genomes of Erythrobacter spp. Strains.</title>
        <authorList>
            <person name="Zheng Q."/>
        </authorList>
    </citation>
    <scope>NUCLEOTIDE SEQUENCE [LARGE SCALE GENOMIC DNA]</scope>
    <source>
        <strain evidence="3 4">DSM 8509</strain>
    </source>
</reference>
<dbReference type="InterPro" id="IPR010987">
    <property type="entry name" value="Glutathione-S-Trfase_C-like"/>
</dbReference>
<gene>
    <name evidence="3" type="ORF">EH32_08400</name>
</gene>
<dbReference type="InterPro" id="IPR004045">
    <property type="entry name" value="Glutathione_S-Trfase_N"/>
</dbReference>
<feature type="domain" description="GST N-terminal" evidence="1">
    <location>
        <begin position="7"/>
        <end position="92"/>
    </location>
</feature>
<dbReference type="Gene3D" id="3.40.30.10">
    <property type="entry name" value="Glutaredoxin"/>
    <property type="match status" value="1"/>
</dbReference>
<evidence type="ECO:0000313" key="3">
    <source>
        <dbReference type="EMBL" id="KEO96693.1"/>
    </source>
</evidence>
<dbReference type="PANTHER" id="PTHR43968">
    <property type="match status" value="1"/>
</dbReference>
<feature type="domain" description="GST C-terminal" evidence="2">
    <location>
        <begin position="97"/>
        <end position="224"/>
    </location>
</feature>
<dbReference type="PATRIC" id="fig|39960.10.peg.2836"/>
<dbReference type="GO" id="GO:0005737">
    <property type="term" value="C:cytoplasm"/>
    <property type="evidence" value="ECO:0007669"/>
    <property type="project" value="TreeGrafter"/>
</dbReference>
<dbReference type="Gene3D" id="1.20.1050.10">
    <property type="match status" value="1"/>
</dbReference>
<dbReference type="SUPFAM" id="SSF52833">
    <property type="entry name" value="Thioredoxin-like"/>
    <property type="match status" value="1"/>
</dbReference>
<dbReference type="InterPro" id="IPR036249">
    <property type="entry name" value="Thioredoxin-like_sf"/>
</dbReference>
<accession>A0A074MXZ1</accession>
<dbReference type="SFLD" id="SFLDS00019">
    <property type="entry name" value="Glutathione_Transferase_(cytos"/>
    <property type="match status" value="1"/>
</dbReference>
<comment type="caution">
    <text evidence="3">The sequence shown here is derived from an EMBL/GenBank/DDBJ whole genome shotgun (WGS) entry which is preliminary data.</text>
</comment>
<dbReference type="PANTHER" id="PTHR43968:SF6">
    <property type="entry name" value="GLUTATHIONE S-TRANSFERASE OMEGA"/>
    <property type="match status" value="1"/>
</dbReference>
<dbReference type="PROSITE" id="PS50405">
    <property type="entry name" value="GST_CTER"/>
    <property type="match status" value="1"/>
</dbReference>
<dbReference type="RefSeq" id="WP_034902016.1">
    <property type="nucleotide sequence ID" value="NZ_CP017057.1"/>
</dbReference>
<dbReference type="SFLD" id="SFLDG00358">
    <property type="entry name" value="Main_(cytGST)"/>
    <property type="match status" value="1"/>
</dbReference>
<organism evidence="3 4">
    <name type="scientific">Erythrobacter litoralis</name>
    <dbReference type="NCBI Taxonomy" id="39960"/>
    <lineage>
        <taxon>Bacteria</taxon>
        <taxon>Pseudomonadati</taxon>
        <taxon>Pseudomonadota</taxon>
        <taxon>Alphaproteobacteria</taxon>
        <taxon>Sphingomonadales</taxon>
        <taxon>Erythrobacteraceae</taxon>
        <taxon>Erythrobacter/Porphyrobacter group</taxon>
        <taxon>Erythrobacter</taxon>
    </lineage>
</organism>
<dbReference type="InterPro" id="IPR004046">
    <property type="entry name" value="GST_C"/>
</dbReference>
<keyword evidence="4" id="KW-1185">Reference proteome</keyword>
<dbReference type="Pfam" id="PF13417">
    <property type="entry name" value="GST_N_3"/>
    <property type="match status" value="1"/>
</dbReference>
<dbReference type="Pfam" id="PF14497">
    <property type="entry name" value="GST_C_3"/>
    <property type="match status" value="1"/>
</dbReference>
<dbReference type="OrthoDB" id="9782992at2"/>